<organism evidence="1 2">
    <name type="scientific">Lolium multiflorum</name>
    <name type="common">Italian ryegrass</name>
    <name type="synonym">Lolium perenne subsp. multiflorum</name>
    <dbReference type="NCBI Taxonomy" id="4521"/>
    <lineage>
        <taxon>Eukaryota</taxon>
        <taxon>Viridiplantae</taxon>
        <taxon>Streptophyta</taxon>
        <taxon>Embryophyta</taxon>
        <taxon>Tracheophyta</taxon>
        <taxon>Spermatophyta</taxon>
        <taxon>Magnoliopsida</taxon>
        <taxon>Liliopsida</taxon>
        <taxon>Poales</taxon>
        <taxon>Poaceae</taxon>
        <taxon>BOP clade</taxon>
        <taxon>Pooideae</taxon>
        <taxon>Poodae</taxon>
        <taxon>Poeae</taxon>
        <taxon>Poeae Chloroplast Group 2 (Poeae type)</taxon>
        <taxon>Loliodinae</taxon>
        <taxon>Loliinae</taxon>
        <taxon>Lolium</taxon>
    </lineage>
</organism>
<protein>
    <submittedName>
        <fullName evidence="1">Uncharacterized protein</fullName>
    </submittedName>
</protein>
<dbReference type="PANTHER" id="PTHR33085:SF125">
    <property type="entry name" value="EXPRESSED PROTEIN"/>
    <property type="match status" value="1"/>
</dbReference>
<accession>A0AAD8RVB6</accession>
<dbReference type="InterPro" id="IPR012871">
    <property type="entry name" value="DUF1668_ORYSA"/>
</dbReference>
<evidence type="ECO:0000313" key="1">
    <source>
        <dbReference type="EMBL" id="KAK1630491.1"/>
    </source>
</evidence>
<reference evidence="1" key="1">
    <citation type="submission" date="2023-07" db="EMBL/GenBank/DDBJ databases">
        <title>A chromosome-level genome assembly of Lolium multiflorum.</title>
        <authorList>
            <person name="Chen Y."/>
            <person name="Copetti D."/>
            <person name="Kolliker R."/>
            <person name="Studer B."/>
        </authorList>
    </citation>
    <scope>NUCLEOTIDE SEQUENCE</scope>
    <source>
        <strain evidence="1">02402/16</strain>
        <tissue evidence="1">Leaf</tissue>
    </source>
</reference>
<keyword evidence="2" id="KW-1185">Reference proteome</keyword>
<proteinExistence type="predicted"/>
<name>A0AAD8RVB6_LOLMU</name>
<dbReference type="PANTHER" id="PTHR33085">
    <property type="entry name" value="OS12G0113100 PROTEIN-RELATED"/>
    <property type="match status" value="1"/>
</dbReference>
<comment type="caution">
    <text evidence="1">The sequence shown here is derived from an EMBL/GenBank/DDBJ whole genome shotgun (WGS) entry which is preliminary data.</text>
</comment>
<gene>
    <name evidence="1" type="ORF">QYE76_004806</name>
</gene>
<dbReference type="Pfam" id="PF07893">
    <property type="entry name" value="DUF1668"/>
    <property type="match status" value="1"/>
</dbReference>
<evidence type="ECO:0000313" key="2">
    <source>
        <dbReference type="Proteomes" id="UP001231189"/>
    </source>
</evidence>
<dbReference type="AlphaFoldDB" id="A0AAD8RVB6"/>
<dbReference type="Proteomes" id="UP001231189">
    <property type="component" value="Unassembled WGS sequence"/>
</dbReference>
<sequence length="153" mass="17321">METSCRLGAPFFSKAEYVPELNLWFGLSDRNPFSSLCAFYLSGSAMDSAHPPVPLHTWDYLDLPQDKPWLPTQLHLLNLGLDKFCVATLLGTWLRNCSYSISDEEDMLDEKEHAIFTGLEVKRNNSGDGPLQLIRHMSRRYAAVGSRNIQCVL</sequence>
<dbReference type="EMBL" id="JAUUTY010000005">
    <property type="protein sequence ID" value="KAK1630491.1"/>
    <property type="molecule type" value="Genomic_DNA"/>
</dbReference>